<dbReference type="AlphaFoldDB" id="A0A6P2BXF7"/>
<dbReference type="FunFam" id="3.20.20.140:FF:000019">
    <property type="entry name" value="Cytosine deaminase"/>
    <property type="match status" value="1"/>
</dbReference>
<dbReference type="CDD" id="cd01293">
    <property type="entry name" value="Bact_CD"/>
    <property type="match status" value="1"/>
</dbReference>
<dbReference type="RefSeq" id="WP_145856504.1">
    <property type="nucleotide sequence ID" value="NZ_RPFW01000004.1"/>
</dbReference>
<evidence type="ECO:0000259" key="3">
    <source>
        <dbReference type="Pfam" id="PF07969"/>
    </source>
</evidence>
<dbReference type="InterPro" id="IPR032466">
    <property type="entry name" value="Metal_Hydrolase"/>
</dbReference>
<dbReference type="PANTHER" id="PTHR32027:SF9">
    <property type="entry name" value="BLL3847 PROTEIN"/>
    <property type="match status" value="1"/>
</dbReference>
<feature type="domain" description="Amidohydrolase 3" evidence="3">
    <location>
        <begin position="86"/>
        <end position="388"/>
    </location>
</feature>
<gene>
    <name evidence="4" type="ORF">EAS64_24795</name>
</gene>
<dbReference type="SUPFAM" id="SSF51338">
    <property type="entry name" value="Composite domain of metallo-dependent hydrolases"/>
    <property type="match status" value="1"/>
</dbReference>
<keyword evidence="2 4" id="KW-0378">Hydrolase</keyword>
<dbReference type="OrthoDB" id="3366604at2"/>
<organism evidence="4 5">
    <name type="scientific">Trebonia kvetii</name>
    <dbReference type="NCBI Taxonomy" id="2480626"/>
    <lineage>
        <taxon>Bacteria</taxon>
        <taxon>Bacillati</taxon>
        <taxon>Actinomycetota</taxon>
        <taxon>Actinomycetes</taxon>
        <taxon>Streptosporangiales</taxon>
        <taxon>Treboniaceae</taxon>
        <taxon>Trebonia</taxon>
    </lineage>
</organism>
<comment type="caution">
    <text evidence="4">The sequence shown here is derived from an EMBL/GenBank/DDBJ whole genome shotgun (WGS) entry which is preliminary data.</text>
</comment>
<dbReference type="PANTHER" id="PTHR32027">
    <property type="entry name" value="CYTOSINE DEAMINASE"/>
    <property type="match status" value="1"/>
</dbReference>
<name>A0A6P2BXF7_9ACTN</name>
<dbReference type="GO" id="GO:0046872">
    <property type="term" value="F:metal ion binding"/>
    <property type="evidence" value="ECO:0007669"/>
    <property type="project" value="UniProtKB-KW"/>
</dbReference>
<dbReference type="InterPro" id="IPR052349">
    <property type="entry name" value="Metallo-hydrolase_Enzymes"/>
</dbReference>
<accession>A0A6P2BXF7</accession>
<keyword evidence="5" id="KW-1185">Reference proteome</keyword>
<sequence>MSWLRSARTAAGELVDVELTGGRIAQVTPATGTLAAGEVDLSGQVLMPSFVEPHAHLDKALTASRAPNRTGDLLGAIAAMQDIADTLTHEDIVARAEAAIRTQLALGTTSIRTHVNVGGPMGMRALAALIEVRERWRDLADVQVVALVANPLAGQAGRDLRQALREGADVAGGCPHLDPEPDRAVGICLDAAGEAGVPMDLHTDETLNPRLLTLKTMADLVLRTGFPYQVTASHCVSLAVQDAKTQQQVAEQVAQARIAVVALPQTNLFLQGRDHPVATPRGLTAVRPLREAGATVAAGGDNLRDPFHPVGRGDALEVAALMVTCGHLSPEDALDAVTAAPRQALGLPPVLIAPGCRADLVALPAVDALEALGAASAQRTVWRAGTIVALTTVRTEIAAPAACDADRVRPHPAMSTTMEGAAP</sequence>
<proteinExistence type="predicted"/>
<dbReference type="Pfam" id="PF07969">
    <property type="entry name" value="Amidohydro_3"/>
    <property type="match status" value="1"/>
</dbReference>
<dbReference type="Gene3D" id="2.30.40.10">
    <property type="entry name" value="Urease, subunit C, domain 1"/>
    <property type="match status" value="1"/>
</dbReference>
<dbReference type="Proteomes" id="UP000460272">
    <property type="component" value="Unassembled WGS sequence"/>
</dbReference>
<evidence type="ECO:0000313" key="4">
    <source>
        <dbReference type="EMBL" id="TVZ03590.1"/>
    </source>
</evidence>
<dbReference type="GO" id="GO:0019239">
    <property type="term" value="F:deaminase activity"/>
    <property type="evidence" value="ECO:0007669"/>
    <property type="project" value="UniProtKB-ARBA"/>
</dbReference>
<evidence type="ECO:0000313" key="5">
    <source>
        <dbReference type="Proteomes" id="UP000460272"/>
    </source>
</evidence>
<dbReference type="InterPro" id="IPR013108">
    <property type="entry name" value="Amidohydro_3"/>
</dbReference>
<dbReference type="GO" id="GO:0016814">
    <property type="term" value="F:hydrolase activity, acting on carbon-nitrogen (but not peptide) bonds, in cyclic amidines"/>
    <property type="evidence" value="ECO:0007669"/>
    <property type="project" value="UniProtKB-ARBA"/>
</dbReference>
<dbReference type="Gene3D" id="3.20.20.140">
    <property type="entry name" value="Metal-dependent hydrolases"/>
    <property type="match status" value="1"/>
</dbReference>
<dbReference type="SUPFAM" id="SSF51556">
    <property type="entry name" value="Metallo-dependent hydrolases"/>
    <property type="match status" value="1"/>
</dbReference>
<evidence type="ECO:0000256" key="2">
    <source>
        <dbReference type="ARBA" id="ARBA00022801"/>
    </source>
</evidence>
<protein>
    <submittedName>
        <fullName evidence="4">Hydrolase</fullName>
    </submittedName>
</protein>
<evidence type="ECO:0000256" key="1">
    <source>
        <dbReference type="ARBA" id="ARBA00022723"/>
    </source>
</evidence>
<dbReference type="InterPro" id="IPR011059">
    <property type="entry name" value="Metal-dep_hydrolase_composite"/>
</dbReference>
<keyword evidence="1" id="KW-0479">Metal-binding</keyword>
<dbReference type="EMBL" id="RPFW01000004">
    <property type="protein sequence ID" value="TVZ03590.1"/>
    <property type="molecule type" value="Genomic_DNA"/>
</dbReference>
<reference evidence="4 5" key="1">
    <citation type="submission" date="2018-11" db="EMBL/GenBank/DDBJ databases">
        <title>Trebonia kvetii gen.nov., sp.nov., a novel acidophilic actinobacterium, and proposal of the new actinobacterial family Treboniaceae fam. nov.</title>
        <authorList>
            <person name="Rapoport D."/>
            <person name="Sagova-Mareckova M."/>
            <person name="Sedlacek I."/>
            <person name="Provaznik J."/>
            <person name="Kralova S."/>
            <person name="Pavlinic D."/>
            <person name="Benes V."/>
            <person name="Kopecky J."/>
        </authorList>
    </citation>
    <scope>NUCLEOTIDE SEQUENCE [LARGE SCALE GENOMIC DNA]</scope>
    <source>
        <strain evidence="4 5">15Tr583</strain>
    </source>
</reference>